<organism evidence="2 3">
    <name type="scientific">Meloidogyne enterolobii</name>
    <name type="common">Root-knot nematode worm</name>
    <name type="synonym">Meloidogyne mayaguensis</name>
    <dbReference type="NCBI Taxonomy" id="390850"/>
    <lineage>
        <taxon>Eukaryota</taxon>
        <taxon>Metazoa</taxon>
        <taxon>Ecdysozoa</taxon>
        <taxon>Nematoda</taxon>
        <taxon>Chromadorea</taxon>
        <taxon>Rhabditida</taxon>
        <taxon>Tylenchina</taxon>
        <taxon>Tylenchomorpha</taxon>
        <taxon>Tylenchoidea</taxon>
        <taxon>Meloidogynidae</taxon>
        <taxon>Meloidogyninae</taxon>
        <taxon>Meloidogyne</taxon>
    </lineage>
</organism>
<proteinExistence type="predicted"/>
<evidence type="ECO:0000313" key="3">
    <source>
        <dbReference type="Proteomes" id="UP000580250"/>
    </source>
</evidence>
<dbReference type="Proteomes" id="UP000580250">
    <property type="component" value="Unassembled WGS sequence"/>
</dbReference>
<dbReference type="EMBL" id="CAJEWN010001575">
    <property type="protein sequence ID" value="CAD2198552.1"/>
    <property type="molecule type" value="Genomic_DNA"/>
</dbReference>
<evidence type="ECO:0000313" key="2">
    <source>
        <dbReference type="EMBL" id="CAD2198552.1"/>
    </source>
</evidence>
<keyword evidence="1" id="KW-0732">Signal</keyword>
<gene>
    <name evidence="2" type="ORF">MENT_LOCUS51875</name>
</gene>
<accession>A0A6V7XH65</accession>
<reference evidence="2 3" key="1">
    <citation type="submission" date="2020-08" db="EMBL/GenBank/DDBJ databases">
        <authorList>
            <person name="Koutsovoulos G."/>
            <person name="Danchin GJ E."/>
        </authorList>
    </citation>
    <scope>NUCLEOTIDE SEQUENCE [LARGE SCALE GENOMIC DNA]</scope>
</reference>
<dbReference type="AlphaFoldDB" id="A0A6V7XH65"/>
<protein>
    <submittedName>
        <fullName evidence="2">Uncharacterized protein</fullName>
    </submittedName>
</protein>
<evidence type="ECO:0000256" key="1">
    <source>
        <dbReference type="SAM" id="SignalP"/>
    </source>
</evidence>
<name>A0A6V7XH65_MELEN</name>
<comment type="caution">
    <text evidence="2">The sequence shown here is derived from an EMBL/GenBank/DDBJ whole genome shotgun (WGS) entry which is preliminary data.</text>
</comment>
<feature type="chain" id="PRO_5027913567" evidence="1">
    <location>
        <begin position="23"/>
        <end position="122"/>
    </location>
</feature>
<sequence>MKLFILFFISLFFKLNFQFCFAEIEKFTFEKKLNEDLIYAVGGFADSSIKFEDLREQIKERWEQIGGEQTQIVTLMSGIEKMFEEAKLKITEKLRATLLVLYSLGCKILEGKIGYSFYFMQK</sequence>
<feature type="signal peptide" evidence="1">
    <location>
        <begin position="1"/>
        <end position="22"/>
    </location>
</feature>